<dbReference type="RefSeq" id="WP_072317538.1">
    <property type="nucleotide sequence ID" value="NZ_FPJE01000011.1"/>
</dbReference>
<keyword evidence="2" id="KW-1133">Transmembrane helix</keyword>
<reference evidence="4 5" key="1">
    <citation type="submission" date="2016-11" db="EMBL/GenBank/DDBJ databases">
        <authorList>
            <person name="Jaros S."/>
            <person name="Januszkiewicz K."/>
            <person name="Wedrychowicz H."/>
        </authorList>
    </citation>
    <scope>NUCLEOTIDE SEQUENCE [LARGE SCALE GENOMIC DNA]</scope>
    <source>
        <strain evidence="4 5">CGMCC 1.12145</strain>
    </source>
</reference>
<feature type="transmembrane region" description="Helical" evidence="2">
    <location>
        <begin position="138"/>
        <end position="156"/>
    </location>
</feature>
<protein>
    <recommendedName>
        <fullName evidence="6">tRNA (Guanine-N1)-methyltransferase</fullName>
    </recommendedName>
</protein>
<evidence type="ECO:0000256" key="3">
    <source>
        <dbReference type="SAM" id="SignalP"/>
    </source>
</evidence>
<dbReference type="STRING" id="1150368.SAMN02927921_02194"/>
<keyword evidence="2" id="KW-0812">Transmembrane</keyword>
<evidence type="ECO:0000313" key="4">
    <source>
        <dbReference type="EMBL" id="SFW54050.1"/>
    </source>
</evidence>
<dbReference type="OrthoDB" id="981213at2"/>
<dbReference type="AlphaFoldDB" id="A0A1K1Q202"/>
<feature type="signal peptide" evidence="3">
    <location>
        <begin position="1"/>
        <end position="23"/>
    </location>
</feature>
<keyword evidence="2" id="KW-0472">Membrane</keyword>
<keyword evidence="3" id="KW-0732">Signal</keyword>
<accession>A0A1K1Q202</accession>
<name>A0A1K1Q202_9FLAO</name>
<feature type="coiled-coil region" evidence="1">
    <location>
        <begin position="165"/>
        <end position="207"/>
    </location>
</feature>
<proteinExistence type="predicted"/>
<keyword evidence="5" id="KW-1185">Reference proteome</keyword>
<evidence type="ECO:0000313" key="5">
    <source>
        <dbReference type="Proteomes" id="UP000182248"/>
    </source>
</evidence>
<evidence type="ECO:0000256" key="1">
    <source>
        <dbReference type="SAM" id="Coils"/>
    </source>
</evidence>
<feature type="chain" id="PRO_5012340145" description="tRNA (Guanine-N1)-methyltransferase" evidence="3">
    <location>
        <begin position="24"/>
        <end position="210"/>
    </location>
</feature>
<keyword evidence="1" id="KW-0175">Coiled coil</keyword>
<dbReference type="Proteomes" id="UP000182248">
    <property type="component" value="Unassembled WGS sequence"/>
</dbReference>
<dbReference type="EMBL" id="FPJE01000011">
    <property type="protein sequence ID" value="SFW54050.1"/>
    <property type="molecule type" value="Genomic_DNA"/>
</dbReference>
<organism evidence="4 5">
    <name type="scientific">Sinomicrobium oceani</name>
    <dbReference type="NCBI Taxonomy" id="1150368"/>
    <lineage>
        <taxon>Bacteria</taxon>
        <taxon>Pseudomonadati</taxon>
        <taxon>Bacteroidota</taxon>
        <taxon>Flavobacteriia</taxon>
        <taxon>Flavobacteriales</taxon>
        <taxon>Flavobacteriaceae</taxon>
        <taxon>Sinomicrobium</taxon>
    </lineage>
</organism>
<sequence>MKNVYFTCVTFILIQLFTGSIHAQQSAEEENPENKLSLTEGNIDNQFEFVIQRSNNYQEYKVVKKNWLYTLKKNTLDSMARVDKELSEAINLTKSQNTEIEALKGELQESKDHVSTLSNERDSISFFGALIDKSTYKATMWGIVGLLAVVLFFFVYKFKNSNAVTQSAKKALSDLEQEYEDHRKKSLEREQKVRRQLQDEINKQKISKAK</sequence>
<evidence type="ECO:0008006" key="6">
    <source>
        <dbReference type="Google" id="ProtNLM"/>
    </source>
</evidence>
<gene>
    <name evidence="4" type="ORF">SAMN02927921_02194</name>
</gene>
<evidence type="ECO:0000256" key="2">
    <source>
        <dbReference type="SAM" id="Phobius"/>
    </source>
</evidence>